<accession>A0ABN1YSV6</accession>
<comment type="caution">
    <text evidence="1">The sequence shown here is derived from an EMBL/GenBank/DDBJ whole genome shotgun (WGS) entry which is preliminary data.</text>
</comment>
<sequence length="163" mass="17958">MHHRARVPAMSLARLVLTSGRAVHLAELHLSSTYGGPLAAYPCKPVNDDRIRQLLRTAEQAYPGAPVHLIPPPREYPDQYPGSSGPVEVLPAVACLGSFRSEPLDPAHHHALYRSRLTVVWFQPTAHAPSGCDAEPALRELPWERLAVDEEIPLACRTVEEIL</sequence>
<evidence type="ECO:0000313" key="1">
    <source>
        <dbReference type="EMBL" id="GAA1420411.1"/>
    </source>
</evidence>
<evidence type="ECO:0008006" key="3">
    <source>
        <dbReference type="Google" id="ProtNLM"/>
    </source>
</evidence>
<dbReference type="EMBL" id="BAAAIZ010000022">
    <property type="protein sequence ID" value="GAA1420411.1"/>
    <property type="molecule type" value="Genomic_DNA"/>
</dbReference>
<evidence type="ECO:0000313" key="2">
    <source>
        <dbReference type="Proteomes" id="UP001500973"/>
    </source>
</evidence>
<reference evidence="2" key="1">
    <citation type="journal article" date="2019" name="Int. J. Syst. Evol. Microbiol.">
        <title>The Global Catalogue of Microorganisms (GCM) 10K type strain sequencing project: providing services to taxonomists for standard genome sequencing and annotation.</title>
        <authorList>
            <consortium name="The Broad Institute Genomics Platform"/>
            <consortium name="The Broad Institute Genome Sequencing Center for Infectious Disease"/>
            <person name="Wu L."/>
            <person name="Ma J."/>
        </authorList>
    </citation>
    <scope>NUCLEOTIDE SEQUENCE [LARGE SCALE GENOMIC DNA]</scope>
    <source>
        <strain evidence="2">JCM 11756</strain>
    </source>
</reference>
<keyword evidence="2" id="KW-1185">Reference proteome</keyword>
<name>A0ABN1YSV6_9ACTN</name>
<protein>
    <recommendedName>
        <fullName evidence="3">Nudix hydrolase domain-containing protein</fullName>
    </recommendedName>
</protein>
<gene>
    <name evidence="1" type="ORF">GCM10009601_18880</name>
</gene>
<organism evidence="1 2">
    <name type="scientific">Streptomyces thermospinosisporus</name>
    <dbReference type="NCBI Taxonomy" id="161482"/>
    <lineage>
        <taxon>Bacteria</taxon>
        <taxon>Bacillati</taxon>
        <taxon>Actinomycetota</taxon>
        <taxon>Actinomycetes</taxon>
        <taxon>Kitasatosporales</taxon>
        <taxon>Streptomycetaceae</taxon>
        <taxon>Streptomyces</taxon>
    </lineage>
</organism>
<proteinExistence type="predicted"/>
<dbReference type="Proteomes" id="UP001500973">
    <property type="component" value="Unassembled WGS sequence"/>
</dbReference>